<sequence length="94" mass="9804">MGRVVRYTSKAGDGVESPALVLRTRTSTVPGVIDLWGPSPDGTLSGTGRPVGLVAELPDDLTVDLLVHGLGGDYREYAVPHGVGPGAWSWPPRA</sequence>
<dbReference type="AlphaFoldDB" id="A0A9D5UC16"/>
<comment type="caution">
    <text evidence="1">The sequence shown here is derived from an EMBL/GenBank/DDBJ whole genome shotgun (WGS) entry which is preliminary data.</text>
</comment>
<reference evidence="1 2" key="1">
    <citation type="submission" date="2020-08" db="EMBL/GenBank/DDBJ databases">
        <title>A Genomic Blueprint of the Chicken Gut Microbiome.</title>
        <authorList>
            <person name="Gilroy R."/>
            <person name="Ravi A."/>
            <person name="Getino M."/>
            <person name="Pursley I."/>
            <person name="Horton D.L."/>
            <person name="Alikhan N.-F."/>
            <person name="Baker D."/>
            <person name="Gharbi K."/>
            <person name="Hall N."/>
            <person name="Watson M."/>
            <person name="Adriaenssens E.M."/>
            <person name="Foster-Nyarko E."/>
            <person name="Jarju S."/>
            <person name="Secka A."/>
            <person name="Antonio M."/>
            <person name="Oren A."/>
            <person name="Chaudhuri R."/>
            <person name="La Ragione R.M."/>
            <person name="Hildebrand F."/>
            <person name="Pallen M.J."/>
        </authorList>
    </citation>
    <scope>NUCLEOTIDE SEQUENCE [LARGE SCALE GENOMIC DNA]</scope>
    <source>
        <strain evidence="1 2">Sa1BUA8</strain>
    </source>
</reference>
<dbReference type="EMBL" id="JACSPN010000017">
    <property type="protein sequence ID" value="MBE7701281.1"/>
    <property type="molecule type" value="Genomic_DNA"/>
</dbReference>
<keyword evidence="2" id="KW-1185">Reference proteome</keyword>
<evidence type="ECO:0000313" key="2">
    <source>
        <dbReference type="Proteomes" id="UP000822993"/>
    </source>
</evidence>
<dbReference type="Proteomes" id="UP000822993">
    <property type="component" value="Unassembled WGS sequence"/>
</dbReference>
<gene>
    <name evidence="1" type="ORF">H9623_13350</name>
</gene>
<accession>A0A9D5UC16</accession>
<name>A0A9D5UC16_9CELL</name>
<evidence type="ECO:0000313" key="1">
    <source>
        <dbReference type="EMBL" id="MBE7701281.1"/>
    </source>
</evidence>
<protein>
    <submittedName>
        <fullName evidence="1">Uncharacterized protein</fullName>
    </submittedName>
</protein>
<organism evidence="1 2">
    <name type="scientific">Oerskovia douganii</name>
    <dbReference type="NCBI Taxonomy" id="2762210"/>
    <lineage>
        <taxon>Bacteria</taxon>
        <taxon>Bacillati</taxon>
        <taxon>Actinomycetota</taxon>
        <taxon>Actinomycetes</taxon>
        <taxon>Micrococcales</taxon>
        <taxon>Cellulomonadaceae</taxon>
        <taxon>Oerskovia</taxon>
    </lineage>
</organism>
<proteinExistence type="predicted"/>